<keyword evidence="2" id="KW-1133">Transmembrane helix</keyword>
<accession>A0ABU9VDW6</accession>
<feature type="signal peptide" evidence="3">
    <location>
        <begin position="1"/>
        <end position="25"/>
    </location>
</feature>
<keyword evidence="3" id="KW-0732">Signal</keyword>
<proteinExistence type="predicted"/>
<gene>
    <name evidence="6" type="ORF">MKY91_02765</name>
</gene>
<organism evidence="6 7">
    <name type="scientific">Alkalicoccobacillus gibsonii</name>
    <dbReference type="NCBI Taxonomy" id="79881"/>
    <lineage>
        <taxon>Bacteria</taxon>
        <taxon>Bacillati</taxon>
        <taxon>Bacillota</taxon>
        <taxon>Bacilli</taxon>
        <taxon>Bacillales</taxon>
        <taxon>Bacillaceae</taxon>
        <taxon>Alkalicoccobacillus</taxon>
    </lineage>
</organism>
<dbReference type="Pfam" id="PF09972">
    <property type="entry name" value="DUF2207"/>
    <property type="match status" value="1"/>
</dbReference>
<protein>
    <submittedName>
        <fullName evidence="6">DUF2207 domain-containing protein</fullName>
    </submittedName>
</protein>
<feature type="compositionally biased region" description="Low complexity" evidence="1">
    <location>
        <begin position="535"/>
        <end position="546"/>
    </location>
</feature>
<dbReference type="InterPro" id="IPR048389">
    <property type="entry name" value="YciQ-like_C"/>
</dbReference>
<feature type="transmembrane region" description="Helical" evidence="2">
    <location>
        <begin position="394"/>
        <end position="414"/>
    </location>
</feature>
<evidence type="ECO:0000259" key="4">
    <source>
        <dbReference type="Pfam" id="PF09972"/>
    </source>
</evidence>
<reference evidence="6 7" key="1">
    <citation type="submission" date="2024-03" db="EMBL/GenBank/DDBJ databases">
        <title>Bacilli Hybrid Assemblies.</title>
        <authorList>
            <person name="Kovac J."/>
        </authorList>
    </citation>
    <scope>NUCLEOTIDE SEQUENCE [LARGE SCALE GENOMIC DNA]</scope>
    <source>
        <strain evidence="6 7">FSL R7-0666</strain>
    </source>
</reference>
<feature type="domain" description="Predicted membrane protein YciQ-like C-terminal" evidence="5">
    <location>
        <begin position="283"/>
        <end position="459"/>
    </location>
</feature>
<evidence type="ECO:0000259" key="5">
    <source>
        <dbReference type="Pfam" id="PF20990"/>
    </source>
</evidence>
<keyword evidence="2" id="KW-0812">Transmembrane</keyword>
<feature type="transmembrane region" description="Helical" evidence="2">
    <location>
        <begin position="238"/>
        <end position="259"/>
    </location>
</feature>
<keyword evidence="2" id="KW-0472">Membrane</keyword>
<comment type="caution">
    <text evidence="6">The sequence shown here is derived from an EMBL/GenBank/DDBJ whole genome shotgun (WGS) entry which is preliminary data.</text>
</comment>
<evidence type="ECO:0000256" key="2">
    <source>
        <dbReference type="SAM" id="Phobius"/>
    </source>
</evidence>
<dbReference type="Proteomes" id="UP001418796">
    <property type="component" value="Unassembled WGS sequence"/>
</dbReference>
<dbReference type="Pfam" id="PF20990">
    <property type="entry name" value="DUF2207_C"/>
    <property type="match status" value="1"/>
</dbReference>
<dbReference type="RefSeq" id="WP_343129242.1">
    <property type="nucleotide sequence ID" value="NZ_JBCITK010000001.1"/>
</dbReference>
<feature type="region of interest" description="Disordered" evidence="1">
    <location>
        <begin position="535"/>
        <end position="563"/>
    </location>
</feature>
<feature type="chain" id="PRO_5045216289" evidence="3">
    <location>
        <begin position="26"/>
        <end position="563"/>
    </location>
</feature>
<name>A0ABU9VDW6_9BACI</name>
<evidence type="ECO:0000313" key="6">
    <source>
        <dbReference type="EMBL" id="MEN0642085.1"/>
    </source>
</evidence>
<dbReference type="EMBL" id="JBCITK010000001">
    <property type="protein sequence ID" value="MEN0642085.1"/>
    <property type="molecule type" value="Genomic_DNA"/>
</dbReference>
<evidence type="ECO:0000256" key="1">
    <source>
        <dbReference type="SAM" id="MobiDB-lite"/>
    </source>
</evidence>
<dbReference type="InterPro" id="IPR018702">
    <property type="entry name" value="DUF2207"/>
</dbReference>
<feature type="domain" description="DUF2207" evidence="4">
    <location>
        <begin position="30"/>
        <end position="186"/>
    </location>
</feature>
<keyword evidence="7" id="KW-1185">Reference proteome</keyword>
<feature type="transmembrane region" description="Helical" evidence="2">
    <location>
        <begin position="420"/>
        <end position="439"/>
    </location>
</feature>
<evidence type="ECO:0000256" key="3">
    <source>
        <dbReference type="SAM" id="SignalP"/>
    </source>
</evidence>
<evidence type="ECO:0000313" key="7">
    <source>
        <dbReference type="Proteomes" id="UP001418796"/>
    </source>
</evidence>
<sequence>MIKRTMMLIPLLLLTLLFVPHQAFAIDFTIPESTIDATLLENGDVSVKETHVYDFDDDFNGLTRTLYQKEYTEITNVEASENGQPLEVEQDGALYKIIRPGSYETVTLNLTYTITNGATVYQDVADFNWSFFDSSGEVPYEDMTVIIHPPAETDDVIAYGKDETFGKETIQEGGTVQYSLGTVSDGSNGFIRVAYPSDLFTNATVVDEEMKETILTNEQEVKDEAAAFTSMQDRLSNFAVIFIPLAGLLLFVLILGSYLKSRQIYKSFEQEYQAAKHIPKQKLSMLATILYTKSTLRPEAMAAGLLDLMRKGFVKEHDTNQFTLIDKEGASKSEQILIEWLFDAIGDGKSFSLQQLESYAKDKKNHEAYQHYDHKWKTAIREEMKEANLLQNKTAYRLTIGLASLIFVPLFVLFPMYDLPMWLFFSILLFIGYVGYAIFYHPRTTEGARIVYEWNQFSKQAATIPAAEMTSWKQDDLMRAIIYGIGTGDKNLKAKNTELEEVFKGQPQAMAAYSFDVTTFIAISVVAQASMNTASSSAAPSSSPSGGSPGGGVGGSGGGSGAF</sequence>
<feature type="compositionally biased region" description="Gly residues" evidence="1">
    <location>
        <begin position="547"/>
        <end position="563"/>
    </location>
</feature>